<dbReference type="InterPro" id="IPR036188">
    <property type="entry name" value="FAD/NAD-bd_sf"/>
</dbReference>
<evidence type="ECO:0000256" key="1">
    <source>
        <dbReference type="ARBA" id="ARBA00023002"/>
    </source>
</evidence>
<dbReference type="AlphaFoldDB" id="A0A5J5ITM1"/>
<evidence type="ECO:0000259" key="2">
    <source>
        <dbReference type="Pfam" id="PF01494"/>
    </source>
</evidence>
<dbReference type="GO" id="GO:0071949">
    <property type="term" value="F:FAD binding"/>
    <property type="evidence" value="ECO:0007669"/>
    <property type="project" value="InterPro"/>
</dbReference>
<feature type="domain" description="FAD-binding" evidence="2">
    <location>
        <begin position="2"/>
        <end position="333"/>
    </location>
</feature>
<comment type="caution">
    <text evidence="3">The sequence shown here is derived from an EMBL/GenBank/DDBJ whole genome shotgun (WGS) entry which is preliminary data.</text>
</comment>
<reference evidence="4" key="1">
    <citation type="submission" date="2019-09" db="EMBL/GenBank/DDBJ databases">
        <title>Mumia zhuanghuii sp. nov. isolated from the intestinal contents of plateau pika (Ochotona curzoniae) in the Qinghai-Tibet plateau of China.</title>
        <authorList>
            <person name="Tian Z."/>
        </authorList>
    </citation>
    <scope>NUCLEOTIDE SEQUENCE [LARGE SCALE GENOMIC DNA]</scope>
    <source>
        <strain evidence="4">DSM 25564</strain>
    </source>
</reference>
<keyword evidence="3" id="KW-0503">Monooxygenase</keyword>
<dbReference type="PANTHER" id="PTHR43476">
    <property type="entry name" value="3-(3-HYDROXY-PHENYL)PROPIONATE/3-HYDROXYCINNAMIC ACID HYDROXYLASE"/>
    <property type="match status" value="1"/>
</dbReference>
<dbReference type="Proteomes" id="UP000327039">
    <property type="component" value="Unassembled WGS sequence"/>
</dbReference>
<organism evidence="3 4">
    <name type="scientific">Microbacterium radiodurans</name>
    <dbReference type="NCBI Taxonomy" id="661398"/>
    <lineage>
        <taxon>Bacteria</taxon>
        <taxon>Bacillati</taxon>
        <taxon>Actinomycetota</taxon>
        <taxon>Actinomycetes</taxon>
        <taxon>Micrococcales</taxon>
        <taxon>Microbacteriaceae</taxon>
        <taxon>Microbacterium</taxon>
    </lineage>
</organism>
<dbReference type="EMBL" id="VYRZ01000001">
    <property type="protein sequence ID" value="KAA9089474.1"/>
    <property type="molecule type" value="Genomic_DNA"/>
</dbReference>
<dbReference type="RefSeq" id="WP_150418105.1">
    <property type="nucleotide sequence ID" value="NZ_VYRZ01000001.1"/>
</dbReference>
<dbReference type="SUPFAM" id="SSF51905">
    <property type="entry name" value="FAD/NAD(P)-binding domain"/>
    <property type="match status" value="1"/>
</dbReference>
<dbReference type="InterPro" id="IPR002938">
    <property type="entry name" value="FAD-bd"/>
</dbReference>
<dbReference type="GO" id="GO:0008688">
    <property type="term" value="F:3-(3-hydroxyphenyl)propionate hydroxylase activity"/>
    <property type="evidence" value="ECO:0007669"/>
    <property type="project" value="TreeGrafter"/>
</dbReference>
<dbReference type="Gene3D" id="3.30.70.2450">
    <property type="match status" value="1"/>
</dbReference>
<dbReference type="GO" id="GO:0019622">
    <property type="term" value="P:3-(3-hydroxy)phenylpropionate catabolic process"/>
    <property type="evidence" value="ECO:0007669"/>
    <property type="project" value="TreeGrafter"/>
</dbReference>
<gene>
    <name evidence="3" type="ORF">F6B42_03055</name>
</gene>
<dbReference type="Pfam" id="PF01494">
    <property type="entry name" value="FAD_binding_3"/>
    <property type="match status" value="1"/>
</dbReference>
<dbReference type="Gene3D" id="3.50.50.60">
    <property type="entry name" value="FAD/NAD(P)-binding domain"/>
    <property type="match status" value="1"/>
</dbReference>
<dbReference type="PANTHER" id="PTHR43476:SF3">
    <property type="entry name" value="FAD-BINDING MONOOXYGENASE"/>
    <property type="match status" value="1"/>
</dbReference>
<evidence type="ECO:0000313" key="3">
    <source>
        <dbReference type="EMBL" id="KAA9089474.1"/>
    </source>
</evidence>
<proteinExistence type="predicted"/>
<keyword evidence="4" id="KW-1185">Reference proteome</keyword>
<accession>A0A5J5ITM1</accession>
<keyword evidence="1" id="KW-0560">Oxidoreductase</keyword>
<dbReference type="OrthoDB" id="4246007at2"/>
<evidence type="ECO:0000313" key="4">
    <source>
        <dbReference type="Proteomes" id="UP000327039"/>
    </source>
</evidence>
<protein>
    <submittedName>
        <fullName evidence="3">FAD-dependent monooxygenase</fullName>
    </submittedName>
</protein>
<name>A0A5J5ITM1_9MICO</name>
<dbReference type="PRINTS" id="PR00420">
    <property type="entry name" value="RNGMNOXGNASE"/>
</dbReference>
<dbReference type="InterPro" id="IPR050631">
    <property type="entry name" value="PheA/TfdB_FAD_monoxygenase"/>
</dbReference>
<sequence>MTDVVVVGAGPVGMLLAAELARRDVDVAVLERRETSGGGSRAIGLHAPVLAALEAGGATDRILEHALRVSRGEARSDGELIGTVRFDRLSLRHPYVATLPQAMTEAALSAGAPEPERGTTVRRIRLDGHRAHVATTNAAGAERERVAPIVVVAAGVGARDLVFRPSAVRRTSYPDRYLMSDVAVPGRADADVAVVHLARGGVLESFPLPGDRRRFVAWDGESDAGPDDSPGARLARLRAAMRERGEPEAAEALTGATGFRVRRVLAPAMRRGRLLVIGDSAHEISPIGGQGMNLGLLDAATLAPLLGDWVRTGREPADALARWERERLRSARTAGRIAAVNMRLGRPVSAPTHALRARSLGAVLSATGSLVPRAYAMGLDAAAR</sequence>